<comment type="caution">
    <text evidence="2">The sequence shown here is derived from an EMBL/GenBank/DDBJ whole genome shotgun (WGS) entry which is preliminary data.</text>
</comment>
<sequence length="388" mass="43777">MPPEGKGKKKGSGPYHLTTGEVGDAKAVQGGFNLHIRMLSMLTKASGVPPTPSPELLHDFESRFGSVDRLSGLKAELRKAKPDAFQEATSMARSLRMAVTAQRSPIATNIGRIKEVWIRRAFCIVFAAGLKKFIPEVFGAPDSLYNQVHQMVAIHSFQVIAAGFGYAHMKVDTEQAQNDSLLDQLYENFVFSYWEKLAKAELRKGPGTVVKSIADGNAYRRHVQLGEHRVDRLIAEGFPKRAVCGIATDIYVTPYITDFYRELDTLCFMAADAEGNSQYLLTERTRQYISRRFPSNATMDYFDPIYFNALPKSLRARYRHSGVALPLPSHWKENWQHLTDTQFMEKYGNEVLKSYQLPTDEQMESAGDNEEEQEDEDEVDDLMPADDT</sequence>
<evidence type="ECO:0000313" key="3">
    <source>
        <dbReference type="Proteomes" id="UP001221757"/>
    </source>
</evidence>
<organism evidence="2 3">
    <name type="scientific">Mycena rosella</name>
    <name type="common">Pink bonnet</name>
    <name type="synonym">Agaricus rosellus</name>
    <dbReference type="NCBI Taxonomy" id="1033263"/>
    <lineage>
        <taxon>Eukaryota</taxon>
        <taxon>Fungi</taxon>
        <taxon>Dikarya</taxon>
        <taxon>Basidiomycota</taxon>
        <taxon>Agaricomycotina</taxon>
        <taxon>Agaricomycetes</taxon>
        <taxon>Agaricomycetidae</taxon>
        <taxon>Agaricales</taxon>
        <taxon>Marasmiineae</taxon>
        <taxon>Mycenaceae</taxon>
        <taxon>Mycena</taxon>
    </lineage>
</organism>
<feature type="region of interest" description="Disordered" evidence="1">
    <location>
        <begin position="355"/>
        <end position="388"/>
    </location>
</feature>
<evidence type="ECO:0000313" key="2">
    <source>
        <dbReference type="EMBL" id="KAJ7640604.1"/>
    </source>
</evidence>
<name>A0AAD7FW26_MYCRO</name>
<protein>
    <submittedName>
        <fullName evidence="2">Uncharacterized protein</fullName>
    </submittedName>
</protein>
<dbReference type="Proteomes" id="UP001221757">
    <property type="component" value="Unassembled WGS sequence"/>
</dbReference>
<gene>
    <name evidence="2" type="ORF">B0H17DRAFT_1105465</name>
</gene>
<proteinExistence type="predicted"/>
<dbReference type="EMBL" id="JARKIE010000425">
    <property type="protein sequence ID" value="KAJ7640604.1"/>
    <property type="molecule type" value="Genomic_DNA"/>
</dbReference>
<evidence type="ECO:0000256" key="1">
    <source>
        <dbReference type="SAM" id="MobiDB-lite"/>
    </source>
</evidence>
<reference evidence="2" key="1">
    <citation type="submission" date="2023-03" db="EMBL/GenBank/DDBJ databases">
        <title>Massive genome expansion in bonnet fungi (Mycena s.s.) driven by repeated elements and novel gene families across ecological guilds.</title>
        <authorList>
            <consortium name="Lawrence Berkeley National Laboratory"/>
            <person name="Harder C.B."/>
            <person name="Miyauchi S."/>
            <person name="Viragh M."/>
            <person name="Kuo A."/>
            <person name="Thoen E."/>
            <person name="Andreopoulos B."/>
            <person name="Lu D."/>
            <person name="Skrede I."/>
            <person name="Drula E."/>
            <person name="Henrissat B."/>
            <person name="Morin E."/>
            <person name="Kohler A."/>
            <person name="Barry K."/>
            <person name="LaButti K."/>
            <person name="Morin E."/>
            <person name="Salamov A."/>
            <person name="Lipzen A."/>
            <person name="Mereny Z."/>
            <person name="Hegedus B."/>
            <person name="Baldrian P."/>
            <person name="Stursova M."/>
            <person name="Weitz H."/>
            <person name="Taylor A."/>
            <person name="Grigoriev I.V."/>
            <person name="Nagy L.G."/>
            <person name="Martin F."/>
            <person name="Kauserud H."/>
        </authorList>
    </citation>
    <scope>NUCLEOTIDE SEQUENCE</scope>
    <source>
        <strain evidence="2">CBHHK067</strain>
    </source>
</reference>
<keyword evidence="3" id="KW-1185">Reference proteome</keyword>
<accession>A0AAD7FW26</accession>
<dbReference type="AlphaFoldDB" id="A0AAD7FW26"/>
<feature type="compositionally biased region" description="Acidic residues" evidence="1">
    <location>
        <begin position="361"/>
        <end position="388"/>
    </location>
</feature>